<dbReference type="Gene3D" id="3.20.20.70">
    <property type="entry name" value="Aldolase class I"/>
    <property type="match status" value="1"/>
</dbReference>
<name>A0A927GQH9_9BACL</name>
<reference evidence="3" key="1">
    <citation type="submission" date="2020-09" db="EMBL/GenBank/DDBJ databases">
        <title>A novel bacterium of genus Paenibacillus, isolated from South China Sea.</title>
        <authorList>
            <person name="Huang H."/>
            <person name="Mo K."/>
            <person name="Hu Y."/>
        </authorList>
    </citation>
    <scope>NUCLEOTIDE SEQUENCE</scope>
    <source>
        <strain evidence="3">IB182496</strain>
    </source>
</reference>
<feature type="region of interest" description="Disordered" evidence="2">
    <location>
        <begin position="322"/>
        <end position="358"/>
    </location>
</feature>
<organism evidence="3 4">
    <name type="scientific">Paenibacillus sabuli</name>
    <dbReference type="NCBI Taxonomy" id="2772509"/>
    <lineage>
        <taxon>Bacteria</taxon>
        <taxon>Bacillati</taxon>
        <taxon>Bacillota</taxon>
        <taxon>Bacilli</taxon>
        <taxon>Bacillales</taxon>
        <taxon>Paenibacillaceae</taxon>
        <taxon>Paenibacillus</taxon>
    </lineage>
</organism>
<dbReference type="Proteomes" id="UP000621560">
    <property type="component" value="Unassembled WGS sequence"/>
</dbReference>
<dbReference type="RefSeq" id="WP_190913896.1">
    <property type="nucleotide sequence ID" value="NZ_JACXIZ010000004.1"/>
</dbReference>
<dbReference type="PANTHER" id="PTHR30538">
    <property type="entry name" value="LYSINE 2,3-AMINOMUTASE-RELATED"/>
    <property type="match status" value="1"/>
</dbReference>
<proteinExistence type="predicted"/>
<evidence type="ECO:0000313" key="4">
    <source>
        <dbReference type="Proteomes" id="UP000621560"/>
    </source>
</evidence>
<keyword evidence="1" id="KW-0004">4Fe-4S</keyword>
<dbReference type="GO" id="GO:0051539">
    <property type="term" value="F:4 iron, 4 sulfur cluster binding"/>
    <property type="evidence" value="ECO:0007669"/>
    <property type="project" value="UniProtKB-KW"/>
</dbReference>
<dbReference type="EMBL" id="JACXIZ010000004">
    <property type="protein sequence ID" value="MBD2843782.1"/>
    <property type="molecule type" value="Genomic_DNA"/>
</dbReference>
<dbReference type="AlphaFoldDB" id="A0A927GQH9"/>
<keyword evidence="4" id="KW-1185">Reference proteome</keyword>
<evidence type="ECO:0000313" key="3">
    <source>
        <dbReference type="EMBL" id="MBD2843782.1"/>
    </source>
</evidence>
<dbReference type="InterPro" id="IPR003739">
    <property type="entry name" value="Lys_aminomutase/Glu_NH3_mut"/>
</dbReference>
<comment type="caution">
    <text evidence="3">The sequence shown here is derived from an EMBL/GenBank/DDBJ whole genome shotgun (WGS) entry which is preliminary data.</text>
</comment>
<keyword evidence="1" id="KW-0411">Iron-sulfur</keyword>
<feature type="compositionally biased region" description="Basic residues" evidence="2">
    <location>
        <begin position="8"/>
        <end position="17"/>
    </location>
</feature>
<evidence type="ECO:0000256" key="1">
    <source>
        <dbReference type="ARBA" id="ARBA00022485"/>
    </source>
</evidence>
<evidence type="ECO:0000256" key="2">
    <source>
        <dbReference type="SAM" id="MobiDB-lite"/>
    </source>
</evidence>
<keyword evidence="1" id="KW-0479">Metal-binding</keyword>
<protein>
    <submittedName>
        <fullName evidence="3">Uncharacterized protein</fullName>
    </submittedName>
</protein>
<dbReference type="PANTHER" id="PTHR30538:SF0">
    <property type="entry name" value="L-LYSINE 2,3-AMINOMUTASE AQ_1632-RELATED"/>
    <property type="match status" value="1"/>
</dbReference>
<keyword evidence="1" id="KW-0408">Iron</keyword>
<accession>A0A927GQH9</accession>
<feature type="region of interest" description="Disordered" evidence="2">
    <location>
        <begin position="1"/>
        <end position="37"/>
    </location>
</feature>
<dbReference type="InterPro" id="IPR013785">
    <property type="entry name" value="Aldolase_TIM"/>
</dbReference>
<sequence>MLQSRPRMPGKRGRAKPVKPLPPSMSPGNANAGGVGEDVPRAWDVLRAPPSAEQEPSAARHYGNTALLTLPAGEPGREGLGPEAKAWAARLEPGLAYIAAHPEIRSVRLLGADALALPAPLLRHVLGRLRRLGHVRAVRLHSEMPASRPRTLCCDAGRLGAIRACAAPGFRIFVLAQLAHPDQLTTDAIRSIAALQRSGAAVASLIPLLPGVNDDAALLERLMLEGMEHNVVPYGLYLRHPNLEKVAAALPLHAVYRLAEEARARMIGPGKQIRLLLGGKEGEIELLAIADGHAYLNYMAPLPGTETRFAIRRCPEGAFWFEDLPESPSGDKEERQPAQDLPLDTDWPTRGPVRIIGD</sequence>
<gene>
    <name evidence="3" type="ORF">IDH44_01145</name>
</gene>